<feature type="compositionally biased region" description="Low complexity" evidence="1">
    <location>
        <begin position="223"/>
        <end position="233"/>
    </location>
</feature>
<feature type="region of interest" description="Disordered" evidence="1">
    <location>
        <begin position="307"/>
        <end position="502"/>
    </location>
</feature>
<feature type="compositionally biased region" description="Polar residues" evidence="1">
    <location>
        <begin position="85"/>
        <end position="111"/>
    </location>
</feature>
<feature type="compositionally biased region" description="Pro residues" evidence="1">
    <location>
        <begin position="112"/>
        <end position="122"/>
    </location>
</feature>
<organism evidence="2 3">
    <name type="scientific">Xylaria flabelliformis</name>
    <dbReference type="NCBI Taxonomy" id="2512241"/>
    <lineage>
        <taxon>Eukaryota</taxon>
        <taxon>Fungi</taxon>
        <taxon>Dikarya</taxon>
        <taxon>Ascomycota</taxon>
        <taxon>Pezizomycotina</taxon>
        <taxon>Sordariomycetes</taxon>
        <taxon>Xylariomycetidae</taxon>
        <taxon>Xylariales</taxon>
        <taxon>Xylariaceae</taxon>
        <taxon>Xylaria</taxon>
    </lineage>
</organism>
<feature type="compositionally biased region" description="Basic and acidic residues" evidence="1">
    <location>
        <begin position="471"/>
        <end position="502"/>
    </location>
</feature>
<dbReference type="Proteomes" id="UP000319160">
    <property type="component" value="Unassembled WGS sequence"/>
</dbReference>
<feature type="compositionally biased region" description="Low complexity" evidence="1">
    <location>
        <begin position="359"/>
        <end position="382"/>
    </location>
</feature>
<comment type="caution">
    <text evidence="2">The sequence shown here is derived from an EMBL/GenBank/DDBJ whole genome shotgun (WGS) entry which is preliminary data.</text>
</comment>
<keyword evidence="3" id="KW-1185">Reference proteome</keyword>
<feature type="compositionally biased region" description="Basic and acidic residues" evidence="1">
    <location>
        <begin position="13"/>
        <end position="24"/>
    </location>
</feature>
<evidence type="ECO:0000313" key="3">
    <source>
        <dbReference type="Proteomes" id="UP000319160"/>
    </source>
</evidence>
<feature type="region of interest" description="Disordered" evidence="1">
    <location>
        <begin position="223"/>
        <end position="245"/>
    </location>
</feature>
<evidence type="ECO:0000313" key="2">
    <source>
        <dbReference type="EMBL" id="TRX88145.1"/>
    </source>
</evidence>
<protein>
    <submittedName>
        <fullName evidence="2">Uncharacterized protein</fullName>
    </submittedName>
</protein>
<accession>A0A553HJM0</accession>
<feature type="region of interest" description="Disordered" evidence="1">
    <location>
        <begin position="1"/>
        <end position="129"/>
    </location>
</feature>
<dbReference type="STRING" id="2512241.A0A553HJM0"/>
<feature type="compositionally biased region" description="Low complexity" evidence="1">
    <location>
        <begin position="36"/>
        <end position="48"/>
    </location>
</feature>
<feature type="compositionally biased region" description="Pro residues" evidence="1">
    <location>
        <begin position="49"/>
        <end position="61"/>
    </location>
</feature>
<evidence type="ECO:0000256" key="1">
    <source>
        <dbReference type="SAM" id="MobiDB-lite"/>
    </source>
</evidence>
<sequence length="502" mass="55528">MGTGENPFIRFKNHIDNNVRRGRDYLFGSPPPSTSSPPTLSSPPDLVSQPPPPPLSQPPPSSKLKMTDRTPSTTTAIAASESESEQTTTMAEVHTWSIQSPYSPLNLQDLPQPTPRDAPPRTPFSHDSDNDITFTFRDAFEDLLVAGSGQPLPSILELVMKKRREIIPFWEMSRGLHVTSWVARLASRGLWDAYFRMEPLPPMRRPHPYDEKDVERQLYFRNSNSSSRNSHSNMPAAAAWPGGVNRRTGDDDFGAAWTGAWNDVIRRAAEVADDADPDKMNSALDDAKGVLDAVWKVALNRDLWKGGDDRETKAADVEEELYGGTTRSSTTTSKPPPSPPANNRVFNWDPKKNEWQLEESPPQQEGVSSSSSSSSGLSKPPSATAPEVTTTVYADGSKSVKTTSRIERNGKTKVTTTAQHFDPAGNLVSESRESSTTRTWSGGIPGAGASLSWSWNNNSNNDTVGTQRRRKSDDNSGGHDEDRDVDDHRQEQEEKKGWFWNR</sequence>
<gene>
    <name evidence="2" type="ORF">FHL15_010943</name>
</gene>
<dbReference type="OrthoDB" id="4586300at2759"/>
<reference evidence="3" key="1">
    <citation type="submission" date="2019-06" db="EMBL/GenBank/DDBJ databases">
        <title>Draft genome sequence of the griseofulvin-producing fungus Xylaria cubensis strain G536.</title>
        <authorList>
            <person name="Mead M.E."/>
            <person name="Raja H.A."/>
            <person name="Steenwyk J.L."/>
            <person name="Knowles S.L."/>
            <person name="Oberlies N.H."/>
            <person name="Rokas A."/>
        </authorList>
    </citation>
    <scope>NUCLEOTIDE SEQUENCE [LARGE SCALE GENOMIC DNA]</scope>
    <source>
        <strain evidence="3">G536</strain>
    </source>
</reference>
<proteinExistence type="predicted"/>
<dbReference type="AlphaFoldDB" id="A0A553HJM0"/>
<feature type="compositionally biased region" description="Low complexity" evidence="1">
    <location>
        <begin position="452"/>
        <end position="461"/>
    </location>
</feature>
<dbReference type="EMBL" id="VFLP01000098">
    <property type="protein sequence ID" value="TRX88145.1"/>
    <property type="molecule type" value="Genomic_DNA"/>
</dbReference>
<name>A0A553HJM0_9PEZI</name>
<feature type="compositionally biased region" description="Basic and acidic residues" evidence="1">
    <location>
        <begin position="307"/>
        <end position="316"/>
    </location>
</feature>